<accession>A0AAU7MMD7</accession>
<reference evidence="1" key="1">
    <citation type="submission" date="2024-05" db="EMBL/GenBank/DDBJ databases">
        <title>Draft Genome Sequences of Flagellimonas sp. MMG031 and Marinobacter sp. MMG032 Isolated from the dinoflagellate Symbiodinium pilosum.</title>
        <authorList>
            <person name="Shikuma N.J."/>
            <person name="Farrell M.V."/>
        </authorList>
    </citation>
    <scope>NUCLEOTIDE SEQUENCE</scope>
    <source>
        <strain evidence="1">MMG032</strain>
    </source>
</reference>
<dbReference type="AlphaFoldDB" id="A0AAU7MMD7"/>
<organism evidence="1">
    <name type="scientific">Marinobacter sp. MMG032</name>
    <dbReference type="NCBI Taxonomy" id="3158548"/>
    <lineage>
        <taxon>Bacteria</taxon>
        <taxon>Pseudomonadati</taxon>
        <taxon>Pseudomonadota</taxon>
        <taxon>Gammaproteobacteria</taxon>
        <taxon>Pseudomonadales</taxon>
        <taxon>Marinobacteraceae</taxon>
        <taxon>Marinobacter</taxon>
    </lineage>
</organism>
<name>A0AAU7MMD7_9GAMM</name>
<protein>
    <submittedName>
        <fullName evidence="1">Uncharacterized protein</fullName>
    </submittedName>
</protein>
<proteinExistence type="predicted"/>
<gene>
    <name evidence="1" type="ORF">ABNF92_19305</name>
</gene>
<dbReference type="KEGG" id="mamm:ABNF92_19305"/>
<evidence type="ECO:0000313" key="1">
    <source>
        <dbReference type="EMBL" id="XBQ19558.1"/>
    </source>
</evidence>
<dbReference type="EMBL" id="CP157802">
    <property type="protein sequence ID" value="XBQ19558.1"/>
    <property type="molecule type" value="Genomic_DNA"/>
</dbReference>
<dbReference type="RefSeq" id="WP_349343044.1">
    <property type="nucleotide sequence ID" value="NZ_CP157802.1"/>
</dbReference>
<sequence length="77" mass="8804">MDLNLLSYRAISGLPKALPAIPIAFILSDIFTLSLKKSFLACLFFEQKQRERLFIDQMALLLLLRDKSAFKSKALEK</sequence>